<dbReference type="InterPro" id="IPR012677">
    <property type="entry name" value="Nucleotide-bd_a/b_plait_sf"/>
</dbReference>
<feature type="domain" description="CCHC-type" evidence="6">
    <location>
        <begin position="104"/>
        <end position="120"/>
    </location>
</feature>
<accession>A0ABM1YQJ2</accession>
<dbReference type="SUPFAM" id="SSF57756">
    <property type="entry name" value="Retrovirus zinc finger-like domains"/>
    <property type="match status" value="1"/>
</dbReference>
<proteinExistence type="predicted"/>
<feature type="compositionally biased region" description="Basic residues" evidence="4">
    <location>
        <begin position="132"/>
        <end position="141"/>
    </location>
</feature>
<dbReference type="SUPFAM" id="SSF54928">
    <property type="entry name" value="RNA-binding domain, RBD"/>
    <property type="match status" value="1"/>
</dbReference>
<name>A0ABM1YQJ2_AEDAL</name>
<reference evidence="7" key="2">
    <citation type="submission" date="2025-05" db="UniProtKB">
        <authorList>
            <consortium name="EnsemblMetazoa"/>
        </authorList>
    </citation>
    <scope>IDENTIFICATION</scope>
    <source>
        <strain evidence="7">Foshan</strain>
    </source>
</reference>
<feature type="domain" description="RRM" evidence="5">
    <location>
        <begin position="8"/>
        <end position="86"/>
    </location>
</feature>
<evidence type="ECO:0000256" key="4">
    <source>
        <dbReference type="SAM" id="MobiDB-lite"/>
    </source>
</evidence>
<dbReference type="InterPro" id="IPR001878">
    <property type="entry name" value="Znf_CCHC"/>
</dbReference>
<evidence type="ECO:0000313" key="7">
    <source>
        <dbReference type="EnsemblMetazoa" id="AALFPA23_011260.P15930"/>
    </source>
</evidence>
<dbReference type="SMART" id="SM00343">
    <property type="entry name" value="ZnF_C2HC"/>
    <property type="match status" value="1"/>
</dbReference>
<feature type="region of interest" description="Disordered" evidence="4">
    <location>
        <begin position="119"/>
        <end position="204"/>
    </location>
</feature>
<evidence type="ECO:0000259" key="6">
    <source>
        <dbReference type="PROSITE" id="PS50158"/>
    </source>
</evidence>
<dbReference type="SMART" id="SM00360">
    <property type="entry name" value="RRM"/>
    <property type="match status" value="1"/>
</dbReference>
<evidence type="ECO:0000259" key="5">
    <source>
        <dbReference type="PROSITE" id="PS50102"/>
    </source>
</evidence>
<dbReference type="PANTHER" id="PTHR46259">
    <property type="entry name" value="ZINC FINGER CCHC-TYPE AND RNA-BINDING MOTIF-CONTAINING PROTEIN 1"/>
    <property type="match status" value="1"/>
</dbReference>
<dbReference type="InterPro" id="IPR036875">
    <property type="entry name" value="Znf_CCHC_sf"/>
</dbReference>
<organism evidence="7 8">
    <name type="scientific">Aedes albopictus</name>
    <name type="common">Asian tiger mosquito</name>
    <name type="synonym">Stegomyia albopicta</name>
    <dbReference type="NCBI Taxonomy" id="7160"/>
    <lineage>
        <taxon>Eukaryota</taxon>
        <taxon>Metazoa</taxon>
        <taxon>Ecdysozoa</taxon>
        <taxon>Arthropoda</taxon>
        <taxon>Hexapoda</taxon>
        <taxon>Insecta</taxon>
        <taxon>Pterygota</taxon>
        <taxon>Neoptera</taxon>
        <taxon>Endopterygota</taxon>
        <taxon>Diptera</taxon>
        <taxon>Nematocera</taxon>
        <taxon>Culicoidea</taxon>
        <taxon>Culicidae</taxon>
        <taxon>Culicinae</taxon>
        <taxon>Aedini</taxon>
        <taxon>Aedes</taxon>
        <taxon>Stegomyia</taxon>
    </lineage>
</organism>
<keyword evidence="2" id="KW-0862">Zinc</keyword>
<evidence type="ECO:0000313" key="8">
    <source>
        <dbReference type="Proteomes" id="UP000069940"/>
    </source>
</evidence>
<keyword evidence="8" id="KW-1185">Reference proteome</keyword>
<dbReference type="EnsemblMetazoa" id="AALFPA23_011260.R15930">
    <property type="protein sequence ID" value="AALFPA23_011260.P15930"/>
    <property type="gene ID" value="AALFPA23_011260"/>
</dbReference>
<dbReference type="PROSITE" id="PS50102">
    <property type="entry name" value="RRM"/>
    <property type="match status" value="1"/>
</dbReference>
<dbReference type="RefSeq" id="XP_019556028.2">
    <property type="nucleotide sequence ID" value="XM_019700483.3"/>
</dbReference>
<dbReference type="PROSITE" id="PS50158">
    <property type="entry name" value="ZF_CCHC"/>
    <property type="match status" value="1"/>
</dbReference>
<protein>
    <submittedName>
        <fullName evidence="7">Uncharacterized protein</fullName>
    </submittedName>
</protein>
<evidence type="ECO:0000256" key="3">
    <source>
        <dbReference type="PROSITE-ProRule" id="PRU00176"/>
    </source>
</evidence>
<evidence type="ECO:0000256" key="1">
    <source>
        <dbReference type="ARBA" id="ARBA00022884"/>
    </source>
</evidence>
<keyword evidence="1 3" id="KW-0694">RNA-binding</keyword>
<dbReference type="Pfam" id="PF00076">
    <property type="entry name" value="RRM_1"/>
    <property type="match status" value="1"/>
</dbReference>
<dbReference type="Gene3D" id="3.30.70.330">
    <property type="match status" value="1"/>
</dbReference>
<dbReference type="Gene3D" id="4.10.60.10">
    <property type="entry name" value="Zinc finger, CCHC-type"/>
    <property type="match status" value="1"/>
</dbReference>
<keyword evidence="2" id="KW-0479">Metal-binding</keyword>
<keyword evidence="2" id="KW-0863">Zinc-finger</keyword>
<dbReference type="PANTHER" id="PTHR46259:SF1">
    <property type="entry name" value="ZINC FINGER CCHC-TYPE AND RNA-BINDING MOTIF-CONTAINING PROTEIN 1"/>
    <property type="match status" value="1"/>
</dbReference>
<dbReference type="InterPro" id="IPR044598">
    <property type="entry name" value="ZCRB1"/>
</dbReference>
<dbReference type="InterPro" id="IPR000504">
    <property type="entry name" value="RRM_dom"/>
</dbReference>
<dbReference type="GeneID" id="109425240"/>
<feature type="compositionally biased region" description="Polar residues" evidence="4">
    <location>
        <begin position="174"/>
        <end position="183"/>
    </location>
</feature>
<dbReference type="Proteomes" id="UP000069940">
    <property type="component" value="Unassembled WGS sequence"/>
</dbReference>
<dbReference type="InterPro" id="IPR035979">
    <property type="entry name" value="RBD_domain_sf"/>
</dbReference>
<reference evidence="8" key="1">
    <citation type="journal article" date="2015" name="Proc. Natl. Acad. Sci. U.S.A.">
        <title>Genome sequence of the Asian Tiger mosquito, Aedes albopictus, reveals insights into its biology, genetics, and evolution.</title>
        <authorList>
            <person name="Chen X.G."/>
            <person name="Jiang X."/>
            <person name="Gu J."/>
            <person name="Xu M."/>
            <person name="Wu Y."/>
            <person name="Deng Y."/>
            <person name="Zhang C."/>
            <person name="Bonizzoni M."/>
            <person name="Dermauw W."/>
            <person name="Vontas J."/>
            <person name="Armbruster P."/>
            <person name="Huang X."/>
            <person name="Yang Y."/>
            <person name="Zhang H."/>
            <person name="He W."/>
            <person name="Peng H."/>
            <person name="Liu Y."/>
            <person name="Wu K."/>
            <person name="Chen J."/>
            <person name="Lirakis M."/>
            <person name="Topalis P."/>
            <person name="Van Leeuwen T."/>
            <person name="Hall A.B."/>
            <person name="Jiang X."/>
            <person name="Thorpe C."/>
            <person name="Mueller R.L."/>
            <person name="Sun C."/>
            <person name="Waterhouse R.M."/>
            <person name="Yan G."/>
            <person name="Tu Z.J."/>
            <person name="Fang X."/>
            <person name="James A.A."/>
        </authorList>
    </citation>
    <scope>NUCLEOTIDE SEQUENCE [LARGE SCALE GENOMIC DNA]</scope>
    <source>
        <strain evidence="8">Foshan</strain>
    </source>
</reference>
<evidence type="ECO:0000256" key="2">
    <source>
        <dbReference type="PROSITE-ProRule" id="PRU00047"/>
    </source>
</evidence>
<sequence length="204" mass="22878">MTQSSTQNTVYASSLPFDLTNIDVRKIFEKFGQVVRVTILRDKQTRKSRGVAFILFSNAKEADLCCNSLNNVEMFGRTLKVSIAKDNGKTDEFAKRREYPDKSRCYECGEQGHLSYKCPRNVLGDKSPPRSAKVRNKGGGKRRSDEMVGAIGSGSGWDSEEDDDRLRRIAESQMEASASTSGGTKRVKYRKSAYFSDDEEVDDD</sequence>